<keyword evidence="2" id="KW-1185">Reference proteome</keyword>
<dbReference type="AlphaFoldDB" id="A0A1I1XSQ2"/>
<evidence type="ECO:0000313" key="2">
    <source>
        <dbReference type="Proteomes" id="UP000199400"/>
    </source>
</evidence>
<gene>
    <name evidence="1" type="ORF">SAMN02745121_03050</name>
</gene>
<dbReference type="EMBL" id="FOMX01000008">
    <property type="protein sequence ID" value="SFE10342.1"/>
    <property type="molecule type" value="Genomic_DNA"/>
</dbReference>
<name>A0A1I1XSQ2_9BACT</name>
<reference evidence="2" key="1">
    <citation type="submission" date="2016-10" db="EMBL/GenBank/DDBJ databases">
        <authorList>
            <person name="Varghese N."/>
            <person name="Submissions S."/>
        </authorList>
    </citation>
    <scope>NUCLEOTIDE SEQUENCE [LARGE SCALE GENOMIC DNA]</scope>
    <source>
        <strain evidence="2">ATCC 25963</strain>
    </source>
</reference>
<protein>
    <submittedName>
        <fullName evidence="1">Uncharacterized protein</fullName>
    </submittedName>
</protein>
<organism evidence="1 2">
    <name type="scientific">Nannocystis exedens</name>
    <dbReference type="NCBI Taxonomy" id="54"/>
    <lineage>
        <taxon>Bacteria</taxon>
        <taxon>Pseudomonadati</taxon>
        <taxon>Myxococcota</taxon>
        <taxon>Polyangia</taxon>
        <taxon>Nannocystales</taxon>
        <taxon>Nannocystaceae</taxon>
        <taxon>Nannocystis</taxon>
    </lineage>
</organism>
<dbReference type="Proteomes" id="UP000199400">
    <property type="component" value="Unassembled WGS sequence"/>
</dbReference>
<accession>A0A1I1XSQ2</accession>
<evidence type="ECO:0000313" key="1">
    <source>
        <dbReference type="EMBL" id="SFE10342.1"/>
    </source>
</evidence>
<dbReference type="RefSeq" id="WP_096331102.1">
    <property type="nucleotide sequence ID" value="NZ_FOMX01000008.1"/>
</dbReference>
<dbReference type="PROSITE" id="PS51257">
    <property type="entry name" value="PROKAR_LIPOPROTEIN"/>
    <property type="match status" value="1"/>
</dbReference>
<proteinExistence type="predicted"/>
<sequence>MFRVVPHLALALALMACDRDPEQPRGGPWQPCNEGKRCSDDTMICEQAWAASDVTYCAPTCMWGAACEAPPLSEAGIAVAARCTAREDSPVGSCVADCTTEDDCPAGTLCFFDDRYTPSTGQGICAWPP</sequence>